<dbReference type="PROSITE" id="PS50196">
    <property type="entry name" value="RANBD1"/>
    <property type="match status" value="1"/>
</dbReference>
<evidence type="ECO:0000256" key="2">
    <source>
        <dbReference type="ARBA" id="ARBA00023242"/>
    </source>
</evidence>
<feature type="compositionally biased region" description="Low complexity" evidence="3">
    <location>
        <begin position="358"/>
        <end position="374"/>
    </location>
</feature>
<dbReference type="EMBL" id="JBHFEH010000046">
    <property type="protein sequence ID" value="KAL2050498.1"/>
    <property type="molecule type" value="Genomic_DNA"/>
</dbReference>
<feature type="compositionally biased region" description="Basic and acidic residues" evidence="3">
    <location>
        <begin position="32"/>
        <end position="52"/>
    </location>
</feature>
<evidence type="ECO:0000256" key="3">
    <source>
        <dbReference type="SAM" id="MobiDB-lite"/>
    </source>
</evidence>
<evidence type="ECO:0000259" key="4">
    <source>
        <dbReference type="PROSITE" id="PS50196"/>
    </source>
</evidence>
<feature type="compositionally biased region" description="Acidic residues" evidence="3">
    <location>
        <begin position="509"/>
        <end position="522"/>
    </location>
</feature>
<feature type="domain" description="RanBD1" evidence="4">
    <location>
        <begin position="542"/>
        <end position="619"/>
    </location>
</feature>
<feature type="region of interest" description="Disordered" evidence="3">
    <location>
        <begin position="496"/>
        <end position="551"/>
    </location>
</feature>
<name>A0ABR4B3X2_9LECA</name>
<organism evidence="5 6">
    <name type="scientific">Lepraria finkii</name>
    <dbReference type="NCBI Taxonomy" id="1340010"/>
    <lineage>
        <taxon>Eukaryota</taxon>
        <taxon>Fungi</taxon>
        <taxon>Dikarya</taxon>
        <taxon>Ascomycota</taxon>
        <taxon>Pezizomycotina</taxon>
        <taxon>Lecanoromycetes</taxon>
        <taxon>OSLEUM clade</taxon>
        <taxon>Lecanoromycetidae</taxon>
        <taxon>Lecanorales</taxon>
        <taxon>Lecanorineae</taxon>
        <taxon>Stereocaulaceae</taxon>
        <taxon>Lepraria</taxon>
    </lineage>
</organism>
<keyword evidence="6" id="KW-1185">Reference proteome</keyword>
<feature type="compositionally biased region" description="Low complexity" evidence="3">
    <location>
        <begin position="435"/>
        <end position="445"/>
    </location>
</feature>
<feature type="compositionally biased region" description="Low complexity" evidence="3">
    <location>
        <begin position="394"/>
        <end position="413"/>
    </location>
</feature>
<evidence type="ECO:0000313" key="6">
    <source>
        <dbReference type="Proteomes" id="UP001590951"/>
    </source>
</evidence>
<feature type="compositionally biased region" description="Basic and acidic residues" evidence="3">
    <location>
        <begin position="255"/>
        <end position="287"/>
    </location>
</feature>
<comment type="subcellular location">
    <subcellularLocation>
        <location evidence="1">Nucleus</location>
    </subcellularLocation>
</comment>
<feature type="region of interest" description="Disordered" evidence="3">
    <location>
        <begin position="1"/>
        <end position="374"/>
    </location>
</feature>
<evidence type="ECO:0000313" key="5">
    <source>
        <dbReference type="EMBL" id="KAL2050498.1"/>
    </source>
</evidence>
<comment type="caution">
    <text evidence="5">The sequence shown here is derived from an EMBL/GenBank/DDBJ whole genome shotgun (WGS) entry which is preliminary data.</text>
</comment>
<feature type="compositionally biased region" description="Basic and acidic residues" evidence="3">
    <location>
        <begin position="523"/>
        <end position="543"/>
    </location>
</feature>
<accession>A0ABR4B3X2</accession>
<dbReference type="InterPro" id="IPR045255">
    <property type="entry name" value="RanBP1-like"/>
</dbReference>
<keyword evidence="2" id="KW-0539">Nucleus</keyword>
<feature type="compositionally biased region" description="Basic and acidic residues" evidence="3">
    <location>
        <begin position="145"/>
        <end position="158"/>
    </location>
</feature>
<dbReference type="PANTHER" id="PTHR23138:SF142">
    <property type="entry name" value="RAN-BINDING PROTEIN 3B-RELATED"/>
    <property type="match status" value="1"/>
</dbReference>
<sequence>MTQETPQPGDAHDSRSTVSKDASNGPSKTLHPPRDSVSDNDASERATREQLKKTSIASLSKHATEFQDIIPRSDDIPMSIPDSIQNDQSPKKEDPRPDVDNTRGRPMRKRSFDDLGAADAEVEKREASEKRGEKWNGHVRKRSRDVRAGEPFKEDGRSRGITIPVQEETEDAIDEKEPQEPMDSSGHTAEEPTAEAIQTHSDAEIDVDGNDMEVREPARQKTGGTTPPTATEAEKELMDQEMRDSTASPRKKRSRDQFDSDPDREQKIAATEETRAHRRSDEIDRAKNLSLNGQPLVRQQGPITIQNELDAPQFSSRASTAEAETKKVPSVFGSTSALTSVPAPNKNEPPAKSPSDNTSTRTDQQSQTSASAFASSGFAALSTSATSPFGALGATSGAGSTASPFASASAFSPKKVDSDAPNTTEPKANGGFGSFGKASSSGFGNTEPSPFGTTGAAKPAVFGGSVIGGGFGSGFGGGGRLSNFAASTGDAKLGAVNGAIKPIGSPTREDDDDDDSEYDGEGFGERSKEGNDEADERFQHQDVETGEDGEESVFSSRASLYAFRNKVWKESGKGTFKLNIFVSPLDDSDSTQRKGRFIMRAHQTYRVLLNAPVFKGMQIGDGRGNLPTGKSFAFGVVEDGMLIPHMVKLGDLNESKMLYHEVRKIQDGLPEP</sequence>
<dbReference type="InterPro" id="IPR000156">
    <property type="entry name" value="Ran_bind_dom"/>
</dbReference>
<dbReference type="SMART" id="SM00160">
    <property type="entry name" value="RanBD"/>
    <property type="match status" value="1"/>
</dbReference>
<dbReference type="Proteomes" id="UP001590951">
    <property type="component" value="Unassembled WGS sequence"/>
</dbReference>
<feature type="compositionally biased region" description="Polar residues" evidence="3">
    <location>
        <begin position="16"/>
        <end position="27"/>
    </location>
</feature>
<dbReference type="InterPro" id="IPR011993">
    <property type="entry name" value="PH-like_dom_sf"/>
</dbReference>
<dbReference type="SUPFAM" id="SSF50729">
    <property type="entry name" value="PH domain-like"/>
    <property type="match status" value="1"/>
</dbReference>
<proteinExistence type="predicted"/>
<gene>
    <name evidence="5" type="ORF">ABVK25_009167</name>
</gene>
<feature type="region of interest" description="Disordered" evidence="3">
    <location>
        <begin position="394"/>
        <end position="453"/>
    </location>
</feature>
<reference evidence="5 6" key="1">
    <citation type="submission" date="2024-09" db="EMBL/GenBank/DDBJ databases">
        <title>Rethinking Asexuality: The Enigmatic Case of Functional Sexual Genes in Lepraria (Stereocaulaceae).</title>
        <authorList>
            <person name="Doellman M."/>
            <person name="Sun Y."/>
            <person name="Barcenas-Pena A."/>
            <person name="Lumbsch H.T."/>
            <person name="Grewe F."/>
        </authorList>
    </citation>
    <scope>NUCLEOTIDE SEQUENCE [LARGE SCALE GENOMIC DNA]</scope>
    <source>
        <strain evidence="5 6">Grewe 0041</strain>
    </source>
</reference>
<dbReference type="Pfam" id="PF00638">
    <property type="entry name" value="Ran_BP1"/>
    <property type="match status" value="1"/>
</dbReference>
<feature type="compositionally biased region" description="Basic and acidic residues" evidence="3">
    <location>
        <begin position="121"/>
        <end position="136"/>
    </location>
</feature>
<feature type="compositionally biased region" description="Polar residues" evidence="3">
    <location>
        <begin position="301"/>
        <end position="319"/>
    </location>
</feature>
<dbReference type="Gene3D" id="2.30.29.30">
    <property type="entry name" value="Pleckstrin-homology domain (PH domain)/Phosphotyrosine-binding domain (PTB)"/>
    <property type="match status" value="1"/>
</dbReference>
<dbReference type="PANTHER" id="PTHR23138">
    <property type="entry name" value="RAN BINDING PROTEIN"/>
    <property type="match status" value="1"/>
</dbReference>
<feature type="compositionally biased region" description="Basic and acidic residues" evidence="3">
    <location>
        <begin position="89"/>
        <end position="103"/>
    </location>
</feature>
<feature type="compositionally biased region" description="Low complexity" evidence="3">
    <location>
        <begin position="221"/>
        <end position="231"/>
    </location>
</feature>
<protein>
    <recommendedName>
        <fullName evidence="4">RanBD1 domain-containing protein</fullName>
    </recommendedName>
</protein>
<feature type="compositionally biased region" description="Basic and acidic residues" evidence="3">
    <location>
        <begin position="232"/>
        <end position="244"/>
    </location>
</feature>
<evidence type="ECO:0000256" key="1">
    <source>
        <dbReference type="ARBA" id="ARBA00004123"/>
    </source>
</evidence>